<evidence type="ECO:0000259" key="3">
    <source>
        <dbReference type="Pfam" id="PF03787"/>
    </source>
</evidence>
<dbReference type="EMBL" id="JAAXPI010000051">
    <property type="protein sequence ID" value="NKZ07298.1"/>
    <property type="molecule type" value="Genomic_DNA"/>
</dbReference>
<keyword evidence="1" id="KW-0051">Antiviral defense</keyword>
<dbReference type="RefSeq" id="WP_067641272.1">
    <property type="nucleotide sequence ID" value="NZ_JAAXPI010000051.1"/>
</dbReference>
<dbReference type="AlphaFoldDB" id="A0A846Z9H4"/>
<dbReference type="InterPro" id="IPR005537">
    <property type="entry name" value="RAMP_III_fam"/>
</dbReference>
<gene>
    <name evidence="4" type="primary">cmr6</name>
    <name evidence="4" type="ORF">HGB48_26710</name>
</gene>
<accession>A0A846Z9H4</accession>
<organism evidence="4 5">
    <name type="scientific">Actinomadura latina</name>
    <dbReference type="NCBI Taxonomy" id="163603"/>
    <lineage>
        <taxon>Bacteria</taxon>
        <taxon>Bacillati</taxon>
        <taxon>Actinomycetota</taxon>
        <taxon>Actinomycetes</taxon>
        <taxon>Streptosporangiales</taxon>
        <taxon>Thermomonosporaceae</taxon>
        <taxon>Actinomadura</taxon>
    </lineage>
</organism>
<keyword evidence="5" id="KW-1185">Reference proteome</keyword>
<dbReference type="Proteomes" id="UP000579250">
    <property type="component" value="Unassembled WGS sequence"/>
</dbReference>
<dbReference type="Pfam" id="PF03787">
    <property type="entry name" value="RAMPs"/>
    <property type="match status" value="1"/>
</dbReference>
<evidence type="ECO:0000313" key="5">
    <source>
        <dbReference type="Proteomes" id="UP000579250"/>
    </source>
</evidence>
<dbReference type="PANTHER" id="PTHR39965:SF1">
    <property type="entry name" value="CRISPR SYSTEM CMR SUBUNIT CMR6"/>
    <property type="match status" value="1"/>
</dbReference>
<feature type="domain" description="CRISPR type III-associated protein" evidence="3">
    <location>
        <begin position="119"/>
        <end position="283"/>
    </location>
</feature>
<dbReference type="PANTHER" id="PTHR39965">
    <property type="entry name" value="CRISPR SYSTEM CMR SUBUNIT CMR6"/>
    <property type="match status" value="1"/>
</dbReference>
<comment type="caution">
    <text evidence="4">The sequence shown here is derived from an EMBL/GenBank/DDBJ whole genome shotgun (WGS) entry which is preliminary data.</text>
</comment>
<reference evidence="4 5" key="1">
    <citation type="submission" date="2020-04" db="EMBL/GenBank/DDBJ databases">
        <title>MicrobeNet Type strains.</title>
        <authorList>
            <person name="Nicholson A.C."/>
        </authorList>
    </citation>
    <scope>NUCLEOTIDE SEQUENCE [LARGE SCALE GENOMIC DNA]</scope>
    <source>
        <strain evidence="4 5">ATCC BAA-277</strain>
    </source>
</reference>
<evidence type="ECO:0000256" key="1">
    <source>
        <dbReference type="ARBA" id="ARBA00023118"/>
    </source>
</evidence>
<name>A0A846Z9H4_9ACTN</name>
<sequence length="294" mass="30896">MTELLTGPIGQRHPGRVGISELRRAAKGRLATANARLVLLRTAYLTLVDGEFDLDDGPIDRWAVETNLGQGTRAGTRPPAETALSKSAQLLAAVTERRAAALAALEDGTTSVRTLGLAAESAVVTGTGGSGVRDVGIELHGTYGWPILPGSTLKGVAREWARQAGLPTVRIDEIFGTAPEEDDTMPGPVAFFDALPWRYGVQVTSQVLTPHTRGYRSATGDGPQPPGEHVNPVPIPFLGVERGWFVTHLAGPTDLVGQAAELLADAVGELGVGAKTASGYGYFTVRSITSQEEL</sequence>
<comment type="subunit">
    <text evidence="2">Part of the Csm effector complex that includes Cas10, Csm2, Csm3, Csm4 and Csm5.</text>
</comment>
<dbReference type="InterPro" id="IPR010172">
    <property type="entry name" value="CRISPR-assoc_prot_TM1791"/>
</dbReference>
<dbReference type="NCBIfam" id="TIGR01898">
    <property type="entry name" value="cas_TM1791_cmr6"/>
    <property type="match status" value="1"/>
</dbReference>
<dbReference type="GO" id="GO:0051607">
    <property type="term" value="P:defense response to virus"/>
    <property type="evidence" value="ECO:0007669"/>
    <property type="project" value="UniProtKB-KW"/>
</dbReference>
<proteinExistence type="predicted"/>
<evidence type="ECO:0000256" key="2">
    <source>
        <dbReference type="ARBA" id="ARBA00093789"/>
    </source>
</evidence>
<evidence type="ECO:0000313" key="4">
    <source>
        <dbReference type="EMBL" id="NKZ07298.1"/>
    </source>
</evidence>
<protein>
    <submittedName>
        <fullName evidence="4">Type III-B CRISPR module RAMP protein Cmr6</fullName>
    </submittedName>
</protein>